<name>A0A7Y9Y1J4_9SPHN</name>
<gene>
    <name evidence="2" type="ORF">FHS75_003394</name>
</gene>
<sequence length="97" mass="10963">MPAFLITSFDVTNPEGYAEYQDATAHTIDEYGIKVRTMSDAFEVLEGEAPASRFGVLEFKDVETLKAWYNSPDYQAKNDIRHASTDIKFMICLDVSD</sequence>
<dbReference type="Gene3D" id="3.30.70.100">
    <property type="match status" value="1"/>
</dbReference>
<evidence type="ECO:0000313" key="3">
    <source>
        <dbReference type="Proteomes" id="UP000522081"/>
    </source>
</evidence>
<dbReference type="PANTHER" id="PTHR41521:SF4">
    <property type="entry name" value="BLR0684 PROTEIN"/>
    <property type="match status" value="1"/>
</dbReference>
<dbReference type="RefSeq" id="WP_179408808.1">
    <property type="nucleotide sequence ID" value="NZ_BMGF01000013.1"/>
</dbReference>
<accession>A0A7Y9Y1J4</accession>
<organism evidence="2 3">
    <name type="scientific">Novosphingobium marinum</name>
    <dbReference type="NCBI Taxonomy" id="1514948"/>
    <lineage>
        <taxon>Bacteria</taxon>
        <taxon>Pseudomonadati</taxon>
        <taxon>Pseudomonadota</taxon>
        <taxon>Alphaproteobacteria</taxon>
        <taxon>Sphingomonadales</taxon>
        <taxon>Sphingomonadaceae</taxon>
        <taxon>Novosphingobium</taxon>
    </lineage>
</organism>
<protein>
    <submittedName>
        <fullName evidence="2">Uncharacterized protein (DUF1330 family)</fullName>
    </submittedName>
</protein>
<proteinExistence type="predicted"/>
<dbReference type="AlphaFoldDB" id="A0A7Y9Y1J4"/>
<dbReference type="InterPro" id="IPR011008">
    <property type="entry name" value="Dimeric_a/b-barrel"/>
</dbReference>
<reference evidence="2 3" key="1">
    <citation type="submission" date="2020-07" db="EMBL/GenBank/DDBJ databases">
        <title>Genomic Encyclopedia of Type Strains, Phase IV (KMG-IV): sequencing the most valuable type-strain genomes for metagenomic binning, comparative biology and taxonomic classification.</title>
        <authorList>
            <person name="Goeker M."/>
        </authorList>
    </citation>
    <scope>NUCLEOTIDE SEQUENCE [LARGE SCALE GENOMIC DNA]</scope>
    <source>
        <strain evidence="2 3">DSM 29043</strain>
    </source>
</reference>
<dbReference type="PANTHER" id="PTHR41521">
    <property type="match status" value="1"/>
</dbReference>
<evidence type="ECO:0000259" key="1">
    <source>
        <dbReference type="Pfam" id="PF07045"/>
    </source>
</evidence>
<feature type="domain" description="DUF1330" evidence="1">
    <location>
        <begin position="2"/>
        <end position="91"/>
    </location>
</feature>
<dbReference type="EMBL" id="JACBZF010000011">
    <property type="protein sequence ID" value="NYH97033.1"/>
    <property type="molecule type" value="Genomic_DNA"/>
</dbReference>
<dbReference type="Proteomes" id="UP000522081">
    <property type="component" value="Unassembled WGS sequence"/>
</dbReference>
<dbReference type="SUPFAM" id="SSF54909">
    <property type="entry name" value="Dimeric alpha+beta barrel"/>
    <property type="match status" value="1"/>
</dbReference>
<dbReference type="InterPro" id="IPR010753">
    <property type="entry name" value="DUF1330"/>
</dbReference>
<evidence type="ECO:0000313" key="2">
    <source>
        <dbReference type="EMBL" id="NYH97033.1"/>
    </source>
</evidence>
<keyword evidence="3" id="KW-1185">Reference proteome</keyword>
<comment type="caution">
    <text evidence="2">The sequence shown here is derived from an EMBL/GenBank/DDBJ whole genome shotgun (WGS) entry which is preliminary data.</text>
</comment>
<dbReference type="Pfam" id="PF07045">
    <property type="entry name" value="DUF1330"/>
    <property type="match status" value="1"/>
</dbReference>